<evidence type="ECO:0000256" key="6">
    <source>
        <dbReference type="ARBA" id="ARBA00022679"/>
    </source>
</evidence>
<feature type="transmembrane region" description="Helical" evidence="9">
    <location>
        <begin position="370"/>
        <end position="392"/>
    </location>
</feature>
<comment type="caution">
    <text evidence="11">The sequence shown here is derived from an EMBL/GenBank/DDBJ whole genome shotgun (WGS) entry which is preliminary data.</text>
</comment>
<evidence type="ECO:0000256" key="7">
    <source>
        <dbReference type="ARBA" id="ARBA00023136"/>
    </source>
</evidence>
<dbReference type="InterPro" id="IPR001173">
    <property type="entry name" value="Glyco_trans_2-like"/>
</dbReference>
<feature type="transmembrane region" description="Helical" evidence="9">
    <location>
        <begin position="398"/>
        <end position="419"/>
    </location>
</feature>
<dbReference type="GO" id="GO:0085029">
    <property type="term" value="P:extracellular matrix assembly"/>
    <property type="evidence" value="ECO:0007669"/>
    <property type="project" value="TreeGrafter"/>
</dbReference>
<protein>
    <recommendedName>
        <fullName evidence="3">N-acetylglucosaminyltransferase</fullName>
    </recommendedName>
    <alternativeName>
        <fullName evidence="8">Nodulation protein C</fullName>
    </alternativeName>
</protein>
<evidence type="ECO:0000256" key="1">
    <source>
        <dbReference type="ARBA" id="ARBA00004236"/>
    </source>
</evidence>
<dbReference type="AlphaFoldDB" id="A0A838ZST2"/>
<dbReference type="GO" id="GO:0050501">
    <property type="term" value="F:hyaluronan synthase activity"/>
    <property type="evidence" value="ECO:0007669"/>
    <property type="project" value="TreeGrafter"/>
</dbReference>
<gene>
    <name evidence="11" type="ORF">HU137_09660</name>
</gene>
<keyword evidence="5" id="KW-0328">Glycosyltransferase</keyword>
<name>A0A838ZST2_9FLAO</name>
<comment type="similarity">
    <text evidence="2">Belongs to the NodC/HAS family.</text>
</comment>
<dbReference type="GO" id="GO:0030213">
    <property type="term" value="P:hyaluronan biosynthetic process"/>
    <property type="evidence" value="ECO:0007669"/>
    <property type="project" value="TreeGrafter"/>
</dbReference>
<dbReference type="Gene3D" id="3.90.550.10">
    <property type="entry name" value="Spore Coat Polysaccharide Biosynthesis Protein SpsA, Chain A"/>
    <property type="match status" value="1"/>
</dbReference>
<sequence>MEKSLTNNREFSERKNWFSLNKLKDLSRRDLGILIGVQVLMLTAIFIFTNFRLHFEALHFERMETLAGQILVYSLLAMLVFQLFFLGYIVFLYFKYKAVQSVSDEALPTCTIIVPAYNEGKLVYDTLISISESNFPKEKMEIIAVDDGSKDDTWYWINKANADLNYSLTVYKQPKNKGKRHALYRGFTTGSGEIFITIDSDSVVEKDTIRNLVSPFVVNKNCGGVAGNVKVLNKQQGIIPKMLNVSFVFSFEFVRAAQSSLGFVLCTPGALSAYKREAVMYALEDWIEQRFLGNYATIGEDRAMTNMILKQGYEVQFQRNANVLTNTPTGFKTLHKMFTRWGRSNVRETLAMNQFVFKNFREKNKSGARLVFINQWMTLILAIPMVVLMFYFFFTHPFLYLTSALVGTFIFSSIQMLFFTKKYNFIEALWAYPYSVFYMFALFWIYPFSILTVKNGGWLTR</sequence>
<keyword evidence="12" id="KW-1185">Reference proteome</keyword>
<comment type="subcellular location">
    <subcellularLocation>
        <location evidence="1">Cell membrane</location>
    </subcellularLocation>
</comment>
<keyword evidence="9" id="KW-1133">Transmembrane helix</keyword>
<keyword evidence="9" id="KW-0812">Transmembrane</keyword>
<dbReference type="GO" id="GO:0005886">
    <property type="term" value="C:plasma membrane"/>
    <property type="evidence" value="ECO:0007669"/>
    <property type="project" value="UniProtKB-SubCell"/>
</dbReference>
<reference evidence="11 12" key="1">
    <citation type="submission" date="2020-07" db="EMBL/GenBank/DDBJ databases">
        <title>Moheibacter lacus sp. nov., a member of the family Flavobacteriaceae isolated from freshwater lake sediment.</title>
        <authorList>
            <person name="Liu Y."/>
        </authorList>
    </citation>
    <scope>NUCLEOTIDE SEQUENCE [LARGE SCALE GENOMIC DNA]</scope>
    <source>
        <strain evidence="11 12">BDHS18</strain>
    </source>
</reference>
<evidence type="ECO:0000256" key="9">
    <source>
        <dbReference type="SAM" id="Phobius"/>
    </source>
</evidence>
<dbReference type="PANTHER" id="PTHR22913">
    <property type="entry name" value="HYALURONAN SYNTHASE"/>
    <property type="match status" value="1"/>
</dbReference>
<keyword evidence="6 11" id="KW-0808">Transferase</keyword>
<feature type="domain" description="Glycosyltransferase 2-like" evidence="10">
    <location>
        <begin position="111"/>
        <end position="279"/>
    </location>
</feature>
<evidence type="ECO:0000256" key="5">
    <source>
        <dbReference type="ARBA" id="ARBA00022676"/>
    </source>
</evidence>
<evidence type="ECO:0000256" key="3">
    <source>
        <dbReference type="ARBA" id="ARBA00016636"/>
    </source>
</evidence>
<dbReference type="Proteomes" id="UP000552241">
    <property type="component" value="Unassembled WGS sequence"/>
</dbReference>
<feature type="transmembrane region" description="Helical" evidence="9">
    <location>
        <begin position="31"/>
        <end position="51"/>
    </location>
</feature>
<evidence type="ECO:0000256" key="4">
    <source>
        <dbReference type="ARBA" id="ARBA00022475"/>
    </source>
</evidence>
<proteinExistence type="inferred from homology"/>
<dbReference type="SUPFAM" id="SSF53448">
    <property type="entry name" value="Nucleotide-diphospho-sugar transferases"/>
    <property type="match status" value="1"/>
</dbReference>
<evidence type="ECO:0000256" key="2">
    <source>
        <dbReference type="ARBA" id="ARBA00006782"/>
    </source>
</evidence>
<dbReference type="RefSeq" id="WP_182043644.1">
    <property type="nucleotide sequence ID" value="NZ_JACDZE010000003.1"/>
</dbReference>
<evidence type="ECO:0000259" key="10">
    <source>
        <dbReference type="Pfam" id="PF00535"/>
    </source>
</evidence>
<keyword evidence="7 9" id="KW-0472">Membrane</keyword>
<dbReference type="CDD" id="cd06423">
    <property type="entry name" value="CESA_like"/>
    <property type="match status" value="1"/>
</dbReference>
<accession>A0A838ZST2</accession>
<evidence type="ECO:0000313" key="12">
    <source>
        <dbReference type="Proteomes" id="UP000552241"/>
    </source>
</evidence>
<organism evidence="11 12">
    <name type="scientific">Moheibacter lacus</name>
    <dbReference type="NCBI Taxonomy" id="2745851"/>
    <lineage>
        <taxon>Bacteria</taxon>
        <taxon>Pseudomonadati</taxon>
        <taxon>Bacteroidota</taxon>
        <taxon>Flavobacteriia</taxon>
        <taxon>Flavobacteriales</taxon>
        <taxon>Weeksellaceae</taxon>
        <taxon>Moheibacter</taxon>
    </lineage>
</organism>
<dbReference type="EMBL" id="JACDZE010000003">
    <property type="protein sequence ID" value="MBA5630036.1"/>
    <property type="molecule type" value="Genomic_DNA"/>
</dbReference>
<feature type="transmembrane region" description="Helical" evidence="9">
    <location>
        <begin position="431"/>
        <end position="451"/>
    </location>
</feature>
<dbReference type="InterPro" id="IPR029044">
    <property type="entry name" value="Nucleotide-diphossugar_trans"/>
</dbReference>
<dbReference type="PANTHER" id="PTHR22913:SF12">
    <property type="entry name" value="MANNURONAN SYNTHASE"/>
    <property type="match status" value="1"/>
</dbReference>
<keyword evidence="4" id="KW-1003">Cell membrane</keyword>
<feature type="transmembrane region" description="Helical" evidence="9">
    <location>
        <begin position="71"/>
        <end position="94"/>
    </location>
</feature>
<dbReference type="Pfam" id="PF00535">
    <property type="entry name" value="Glycos_transf_2"/>
    <property type="match status" value="1"/>
</dbReference>
<evidence type="ECO:0000256" key="8">
    <source>
        <dbReference type="ARBA" id="ARBA00032978"/>
    </source>
</evidence>
<evidence type="ECO:0000313" key="11">
    <source>
        <dbReference type="EMBL" id="MBA5630036.1"/>
    </source>
</evidence>